<dbReference type="EMBL" id="QKKF02022081">
    <property type="protein sequence ID" value="RZF38625.1"/>
    <property type="molecule type" value="Genomic_DNA"/>
</dbReference>
<feature type="region of interest" description="Disordered" evidence="1">
    <location>
        <begin position="28"/>
        <end position="51"/>
    </location>
</feature>
<reference evidence="2 3" key="1">
    <citation type="journal article" date="2017" name="Gigascience">
        <title>Genome sequence of the small brown planthopper, Laodelphax striatellus.</title>
        <authorList>
            <person name="Zhu J."/>
            <person name="Jiang F."/>
            <person name="Wang X."/>
            <person name="Yang P."/>
            <person name="Bao Y."/>
            <person name="Zhao W."/>
            <person name="Wang W."/>
            <person name="Lu H."/>
            <person name="Wang Q."/>
            <person name="Cui N."/>
            <person name="Li J."/>
            <person name="Chen X."/>
            <person name="Luo L."/>
            <person name="Yu J."/>
            <person name="Kang L."/>
            <person name="Cui F."/>
        </authorList>
    </citation>
    <scope>NUCLEOTIDE SEQUENCE [LARGE SCALE GENOMIC DNA]</scope>
    <source>
        <strain evidence="2">Lst14</strain>
    </source>
</reference>
<proteinExistence type="predicted"/>
<gene>
    <name evidence="2" type="ORF">LSTR_LSTR014888</name>
</gene>
<dbReference type="Proteomes" id="UP000291343">
    <property type="component" value="Unassembled WGS sequence"/>
</dbReference>
<evidence type="ECO:0000313" key="3">
    <source>
        <dbReference type="Proteomes" id="UP000291343"/>
    </source>
</evidence>
<comment type="caution">
    <text evidence="2">The sequence shown here is derived from an EMBL/GenBank/DDBJ whole genome shotgun (WGS) entry which is preliminary data.</text>
</comment>
<evidence type="ECO:0000313" key="2">
    <source>
        <dbReference type="EMBL" id="RZF38625.1"/>
    </source>
</evidence>
<dbReference type="AlphaFoldDB" id="A0A482WYL5"/>
<sequence length="77" mass="8757">MKSFGGLSMVWQRLMGSKAELLDAVRRRRMREEQTSEEEEDLGLPRSPFSASSTTTDILIEKVLKVDLKMKLMIAAL</sequence>
<organism evidence="2 3">
    <name type="scientific">Laodelphax striatellus</name>
    <name type="common">Small brown planthopper</name>
    <name type="synonym">Delphax striatella</name>
    <dbReference type="NCBI Taxonomy" id="195883"/>
    <lineage>
        <taxon>Eukaryota</taxon>
        <taxon>Metazoa</taxon>
        <taxon>Ecdysozoa</taxon>
        <taxon>Arthropoda</taxon>
        <taxon>Hexapoda</taxon>
        <taxon>Insecta</taxon>
        <taxon>Pterygota</taxon>
        <taxon>Neoptera</taxon>
        <taxon>Paraneoptera</taxon>
        <taxon>Hemiptera</taxon>
        <taxon>Auchenorrhyncha</taxon>
        <taxon>Fulgoroidea</taxon>
        <taxon>Delphacidae</taxon>
        <taxon>Criomorphinae</taxon>
        <taxon>Laodelphax</taxon>
    </lineage>
</organism>
<name>A0A482WYL5_LAOST</name>
<evidence type="ECO:0000256" key="1">
    <source>
        <dbReference type="SAM" id="MobiDB-lite"/>
    </source>
</evidence>
<accession>A0A482WYL5</accession>
<protein>
    <submittedName>
        <fullName evidence="2">Uncharacterized protein</fullName>
    </submittedName>
</protein>
<dbReference type="InParanoid" id="A0A482WYL5"/>
<keyword evidence="3" id="KW-1185">Reference proteome</keyword>